<dbReference type="AlphaFoldDB" id="A0A948TDS2"/>
<organism evidence="2 3">
    <name type="scientific">Candidatus Phocaeicola faecigallinarum</name>
    <dbReference type="NCBI Taxonomy" id="2838732"/>
    <lineage>
        <taxon>Bacteria</taxon>
        <taxon>Pseudomonadati</taxon>
        <taxon>Bacteroidota</taxon>
        <taxon>Bacteroidia</taxon>
        <taxon>Bacteroidales</taxon>
        <taxon>Bacteroidaceae</taxon>
        <taxon>Phocaeicola</taxon>
    </lineage>
</organism>
<evidence type="ECO:0000313" key="3">
    <source>
        <dbReference type="Proteomes" id="UP000783796"/>
    </source>
</evidence>
<accession>A0A948TDS2</accession>
<dbReference type="Proteomes" id="UP000783796">
    <property type="component" value="Unassembled WGS sequence"/>
</dbReference>
<keyword evidence="1" id="KW-0472">Membrane</keyword>
<protein>
    <submittedName>
        <fullName evidence="2">Uncharacterized protein</fullName>
    </submittedName>
</protein>
<evidence type="ECO:0000313" key="2">
    <source>
        <dbReference type="EMBL" id="MBU3839118.1"/>
    </source>
</evidence>
<feature type="transmembrane region" description="Helical" evidence="1">
    <location>
        <begin position="31"/>
        <end position="46"/>
    </location>
</feature>
<feature type="transmembrane region" description="Helical" evidence="1">
    <location>
        <begin position="66"/>
        <end position="82"/>
    </location>
</feature>
<proteinExistence type="predicted"/>
<gene>
    <name evidence="2" type="ORF">H9777_12575</name>
</gene>
<evidence type="ECO:0000256" key="1">
    <source>
        <dbReference type="SAM" id="Phobius"/>
    </source>
</evidence>
<keyword evidence="1" id="KW-1133">Transmembrane helix</keyword>
<comment type="caution">
    <text evidence="2">The sequence shown here is derived from an EMBL/GenBank/DDBJ whole genome shotgun (WGS) entry which is preliminary data.</text>
</comment>
<sequence>MNKLDNIIAVAGAVVLFVGLILQFVKFEYAPYIYIVGALMFGWIQAKTGRYSGKNIVLRRLKRQQLIGAMLLVIAGVMMIVWHHNEWILCLSVAAVLELYTAYRIPYEEKKEE</sequence>
<dbReference type="EMBL" id="JAHLFW010000105">
    <property type="protein sequence ID" value="MBU3839118.1"/>
    <property type="molecule type" value="Genomic_DNA"/>
</dbReference>
<keyword evidence="1" id="KW-0812">Transmembrane</keyword>
<name>A0A948TDS2_9BACT</name>
<reference evidence="2" key="1">
    <citation type="journal article" date="2021" name="PeerJ">
        <title>Extensive microbial diversity within the chicken gut microbiome revealed by metagenomics and culture.</title>
        <authorList>
            <person name="Gilroy R."/>
            <person name="Ravi A."/>
            <person name="Getino M."/>
            <person name="Pursley I."/>
            <person name="Horton D.L."/>
            <person name="Alikhan N.F."/>
            <person name="Baker D."/>
            <person name="Gharbi K."/>
            <person name="Hall N."/>
            <person name="Watson M."/>
            <person name="Adriaenssens E.M."/>
            <person name="Foster-Nyarko E."/>
            <person name="Jarju S."/>
            <person name="Secka A."/>
            <person name="Antonio M."/>
            <person name="Oren A."/>
            <person name="Chaudhuri R.R."/>
            <person name="La Ragione R."/>
            <person name="Hildebrand F."/>
            <person name="Pallen M.J."/>
        </authorList>
    </citation>
    <scope>NUCLEOTIDE SEQUENCE</scope>
    <source>
        <strain evidence="2">G4-2901</strain>
    </source>
</reference>
<feature type="transmembrane region" description="Helical" evidence="1">
    <location>
        <begin position="7"/>
        <end position="25"/>
    </location>
</feature>
<reference evidence="2" key="2">
    <citation type="submission" date="2021-04" db="EMBL/GenBank/DDBJ databases">
        <authorList>
            <person name="Gilroy R."/>
        </authorList>
    </citation>
    <scope>NUCLEOTIDE SEQUENCE</scope>
    <source>
        <strain evidence="2">G4-2901</strain>
    </source>
</reference>